<protein>
    <submittedName>
        <fullName evidence="2">Uncharacterized protein</fullName>
    </submittedName>
</protein>
<organism evidence="2 3">
    <name type="scientific">Dendrobium nobile</name>
    <name type="common">Orchid</name>
    <dbReference type="NCBI Taxonomy" id="94219"/>
    <lineage>
        <taxon>Eukaryota</taxon>
        <taxon>Viridiplantae</taxon>
        <taxon>Streptophyta</taxon>
        <taxon>Embryophyta</taxon>
        <taxon>Tracheophyta</taxon>
        <taxon>Spermatophyta</taxon>
        <taxon>Magnoliopsida</taxon>
        <taxon>Liliopsida</taxon>
        <taxon>Asparagales</taxon>
        <taxon>Orchidaceae</taxon>
        <taxon>Epidendroideae</taxon>
        <taxon>Malaxideae</taxon>
        <taxon>Dendrobiinae</taxon>
        <taxon>Dendrobium</taxon>
    </lineage>
</organism>
<comment type="caution">
    <text evidence="2">The sequence shown here is derived from an EMBL/GenBank/DDBJ whole genome shotgun (WGS) entry which is preliminary data.</text>
</comment>
<dbReference type="EMBL" id="JAGYWB010000006">
    <property type="protein sequence ID" value="KAI0519874.1"/>
    <property type="molecule type" value="Genomic_DNA"/>
</dbReference>
<dbReference type="GO" id="GO:0006635">
    <property type="term" value="P:fatty acid beta-oxidation"/>
    <property type="evidence" value="ECO:0007669"/>
    <property type="project" value="InterPro"/>
</dbReference>
<dbReference type="Proteomes" id="UP000829196">
    <property type="component" value="Unassembled WGS sequence"/>
</dbReference>
<dbReference type="Gene3D" id="1.10.540.10">
    <property type="entry name" value="Acyl-CoA dehydrogenase/oxidase, N-terminal domain"/>
    <property type="match status" value="1"/>
</dbReference>
<dbReference type="InterPro" id="IPR037069">
    <property type="entry name" value="AcylCoA_DH/ox_N_sf"/>
</dbReference>
<reference evidence="2" key="1">
    <citation type="journal article" date="2022" name="Front. Genet.">
        <title>Chromosome-Scale Assembly of the Dendrobium nobile Genome Provides Insights Into the Molecular Mechanism of the Biosynthesis of the Medicinal Active Ingredient of Dendrobium.</title>
        <authorList>
            <person name="Xu Q."/>
            <person name="Niu S.-C."/>
            <person name="Li K.-L."/>
            <person name="Zheng P.-J."/>
            <person name="Zhang X.-J."/>
            <person name="Jia Y."/>
            <person name="Liu Y."/>
            <person name="Niu Y.-X."/>
            <person name="Yu L.-H."/>
            <person name="Chen D.-F."/>
            <person name="Zhang G.-Q."/>
        </authorList>
    </citation>
    <scope>NUCLEOTIDE SEQUENCE</scope>
    <source>
        <tissue evidence="2">Leaf</tissue>
    </source>
</reference>
<gene>
    <name evidence="2" type="ORF">KFK09_007335</name>
</gene>
<dbReference type="AlphaFoldDB" id="A0A8T3BWT1"/>
<evidence type="ECO:0000313" key="2">
    <source>
        <dbReference type="EMBL" id="KAI0519874.1"/>
    </source>
</evidence>
<proteinExistence type="predicted"/>
<dbReference type="OrthoDB" id="1730845at2759"/>
<dbReference type="PANTHER" id="PTHR43188">
    <property type="entry name" value="ACYL-COENZYME A OXIDASE"/>
    <property type="match status" value="1"/>
</dbReference>
<dbReference type="InterPro" id="IPR045008">
    <property type="entry name" value="ACX4-like"/>
</dbReference>
<evidence type="ECO:0000313" key="3">
    <source>
        <dbReference type="Proteomes" id="UP000829196"/>
    </source>
</evidence>
<sequence>MKFSLDNVKECEEMEETQNVQEDSSQRCAGDKSRISSPLLATPSRYRVVPLLSTSSLSEQYHLMVPILVPRIGTDHGTEIAAWYRFLLSLPSTIARLYQLASFETVAVDESFWEGVLRVGGAGNLGGAGWTRDPEGDDTKEIMDSTVGLPALEISAAFPQATPATIFPAMVSDYYQFDDLLNFEERSLQKKVREVMEKEVAPIMAGVVFHT</sequence>
<feature type="compositionally biased region" description="Polar residues" evidence="1">
    <location>
        <begin position="17"/>
        <end position="27"/>
    </location>
</feature>
<dbReference type="GO" id="GO:0003995">
    <property type="term" value="F:acyl-CoA dehydrogenase activity"/>
    <property type="evidence" value="ECO:0007669"/>
    <property type="project" value="InterPro"/>
</dbReference>
<keyword evidence="3" id="KW-1185">Reference proteome</keyword>
<dbReference type="PANTHER" id="PTHR43188:SF1">
    <property type="entry name" value="ACYL-COA DEHYDROGENASE"/>
    <property type="match status" value="1"/>
</dbReference>
<accession>A0A8T3BWT1</accession>
<dbReference type="GO" id="GO:0005777">
    <property type="term" value="C:peroxisome"/>
    <property type="evidence" value="ECO:0007669"/>
    <property type="project" value="TreeGrafter"/>
</dbReference>
<dbReference type="GO" id="GO:0050660">
    <property type="term" value="F:flavin adenine dinucleotide binding"/>
    <property type="evidence" value="ECO:0007669"/>
    <property type="project" value="InterPro"/>
</dbReference>
<evidence type="ECO:0000256" key="1">
    <source>
        <dbReference type="SAM" id="MobiDB-lite"/>
    </source>
</evidence>
<feature type="region of interest" description="Disordered" evidence="1">
    <location>
        <begin position="13"/>
        <end position="32"/>
    </location>
</feature>
<dbReference type="SMR" id="A0A8T3BWT1"/>
<name>A0A8T3BWT1_DENNO</name>